<comment type="cofactor">
    <cofactor evidence="1">
        <name>Mg(2+)</name>
        <dbReference type="ChEBI" id="CHEBI:18420"/>
    </cofactor>
</comment>
<comment type="subcellular location">
    <subcellularLocation>
        <location evidence="2">Cell inner membrane</location>
        <topology evidence="2">Multi-pass membrane protein</topology>
    </subcellularLocation>
</comment>
<dbReference type="FunFam" id="1.10.10.10:FF:000009">
    <property type="entry name" value="LexA repressor"/>
    <property type="match status" value="1"/>
</dbReference>
<keyword evidence="28" id="KW-0234">DNA repair</keyword>
<dbReference type="InterPro" id="IPR015927">
    <property type="entry name" value="Peptidase_S24_S26A/B/C"/>
</dbReference>
<keyword evidence="9" id="KW-0444">Lipid biosynthesis</keyword>
<dbReference type="Pfam" id="PF00717">
    <property type="entry name" value="Peptidase_S24"/>
    <property type="match status" value="1"/>
</dbReference>
<dbReference type="Gene3D" id="2.10.109.10">
    <property type="entry name" value="Umud Fragment, subunit A"/>
    <property type="match status" value="1"/>
</dbReference>
<keyword evidence="30" id="KW-0742">SOS response</keyword>
<gene>
    <name evidence="36" type="ORF">BBAD15_g3543</name>
</gene>
<evidence type="ECO:0000256" key="8">
    <source>
        <dbReference type="ARBA" id="ARBA00022491"/>
    </source>
</evidence>
<keyword evidence="26" id="KW-0472">Membrane</keyword>
<keyword evidence="17" id="KW-0418">Kinase</keyword>
<evidence type="ECO:0000256" key="26">
    <source>
        <dbReference type="ARBA" id="ARBA00023136"/>
    </source>
</evidence>
<evidence type="ECO:0000256" key="19">
    <source>
        <dbReference type="ARBA" id="ARBA00022813"/>
    </source>
</evidence>
<evidence type="ECO:0000256" key="13">
    <source>
        <dbReference type="ARBA" id="ARBA00022705"/>
    </source>
</evidence>
<dbReference type="FunFam" id="2.10.109.10:FF:000001">
    <property type="entry name" value="LexA repressor"/>
    <property type="match status" value="1"/>
</dbReference>
<dbReference type="InterPro" id="IPR006200">
    <property type="entry name" value="LexA"/>
</dbReference>
<keyword evidence="19 34" id="KW-0068">Autocatalytic cleavage</keyword>
<evidence type="ECO:0000256" key="1">
    <source>
        <dbReference type="ARBA" id="ARBA00001946"/>
    </source>
</evidence>
<evidence type="ECO:0000256" key="17">
    <source>
        <dbReference type="ARBA" id="ARBA00022777"/>
    </source>
</evidence>
<reference evidence="36 37" key="1">
    <citation type="submission" date="2012-10" db="EMBL/GenBank/DDBJ databases">
        <title>Genome sequencing and analysis of entomopathogenic fungi Beauveria bassiana D1-5.</title>
        <authorList>
            <person name="Li Q."/>
            <person name="Wang L."/>
            <person name="Zhang Z."/>
            <person name="Wang Q."/>
            <person name="Ren J."/>
            <person name="Wang M."/>
            <person name="Xu W."/>
            <person name="Wang J."/>
            <person name="Lu Y."/>
            <person name="Du Q."/>
            <person name="Sun Z."/>
        </authorList>
    </citation>
    <scope>NUCLEOTIDE SEQUENCE [LARGE SCALE GENOMIC DNA]</scope>
    <source>
        <strain evidence="36 37">D1-5</strain>
    </source>
</reference>
<dbReference type="InterPro" id="IPR036945">
    <property type="entry name" value="DAGK_sf"/>
</dbReference>
<evidence type="ECO:0000259" key="35">
    <source>
        <dbReference type="Pfam" id="PF00717"/>
    </source>
</evidence>
<keyword evidence="23" id="KW-0805">Transcription regulation</keyword>
<keyword evidence="10" id="KW-0997">Cell inner membrane</keyword>
<evidence type="ECO:0000256" key="12">
    <source>
        <dbReference type="ARBA" id="ARBA00022692"/>
    </source>
</evidence>
<dbReference type="HAMAP" id="MF_00015">
    <property type="entry name" value="LexA"/>
    <property type="match status" value="1"/>
</dbReference>
<keyword evidence="18 34" id="KW-0378">Hydrolase</keyword>
<evidence type="ECO:0000313" key="37">
    <source>
        <dbReference type="Proteomes" id="UP000030106"/>
    </source>
</evidence>
<evidence type="ECO:0000256" key="6">
    <source>
        <dbReference type="ARBA" id="ARBA00017575"/>
    </source>
</evidence>
<keyword evidence="27" id="KW-0804">Transcription</keyword>
<dbReference type="Pfam" id="PF01219">
    <property type="entry name" value="DAGK_prokar"/>
    <property type="match status" value="1"/>
</dbReference>
<dbReference type="PANTHER" id="PTHR33516:SF2">
    <property type="entry name" value="LEXA REPRESSOR-RELATED"/>
    <property type="match status" value="1"/>
</dbReference>
<evidence type="ECO:0000256" key="22">
    <source>
        <dbReference type="ARBA" id="ARBA00022989"/>
    </source>
</evidence>
<evidence type="ECO:0000256" key="7">
    <source>
        <dbReference type="ARBA" id="ARBA00022475"/>
    </source>
</evidence>
<keyword evidence="20" id="KW-0067">ATP-binding</keyword>
<dbReference type="InterPro" id="IPR036390">
    <property type="entry name" value="WH_DNA-bd_sf"/>
</dbReference>
<dbReference type="SUPFAM" id="SSF46785">
    <property type="entry name" value="Winged helix' DNA-binding domain"/>
    <property type="match status" value="1"/>
</dbReference>
<evidence type="ECO:0000256" key="15">
    <source>
        <dbReference type="ARBA" id="ARBA00022741"/>
    </source>
</evidence>
<dbReference type="InterPro" id="IPR050077">
    <property type="entry name" value="LexA_repressor"/>
</dbReference>
<evidence type="ECO:0000256" key="11">
    <source>
        <dbReference type="ARBA" id="ARBA00022679"/>
    </source>
</evidence>
<dbReference type="Gene3D" id="1.10.287.3610">
    <property type="match status" value="1"/>
</dbReference>
<dbReference type="Proteomes" id="UP000030106">
    <property type="component" value="Unassembled WGS sequence"/>
</dbReference>
<dbReference type="GO" id="GO:0006654">
    <property type="term" value="P:phosphatidic acid biosynthetic process"/>
    <property type="evidence" value="ECO:0007669"/>
    <property type="project" value="InterPro"/>
</dbReference>
<evidence type="ECO:0000256" key="4">
    <source>
        <dbReference type="ARBA" id="ARBA00011738"/>
    </source>
</evidence>
<dbReference type="GO" id="GO:0005886">
    <property type="term" value="C:plasma membrane"/>
    <property type="evidence" value="ECO:0007669"/>
    <property type="project" value="UniProtKB-SubCell"/>
</dbReference>
<feature type="domain" description="Peptidase S24/S26A/S26B/S26C" evidence="35">
    <location>
        <begin position="178"/>
        <end position="293"/>
    </location>
</feature>
<keyword evidence="21" id="KW-0460">Magnesium</keyword>
<dbReference type="CDD" id="cd06529">
    <property type="entry name" value="S24_LexA-like"/>
    <property type="match status" value="1"/>
</dbReference>
<evidence type="ECO:0000256" key="20">
    <source>
        <dbReference type="ARBA" id="ARBA00022840"/>
    </source>
</evidence>
<accession>A0A0A2VY41</accession>
<evidence type="ECO:0000313" key="36">
    <source>
        <dbReference type="EMBL" id="KGQ11085.1"/>
    </source>
</evidence>
<evidence type="ECO:0000256" key="25">
    <source>
        <dbReference type="ARBA" id="ARBA00023125"/>
    </source>
</evidence>
<dbReference type="AlphaFoldDB" id="A0A0A2VY41"/>
<keyword evidence="24" id="KW-0443">Lipid metabolism</keyword>
<evidence type="ECO:0000256" key="29">
    <source>
        <dbReference type="ARBA" id="ARBA00023209"/>
    </source>
</evidence>
<keyword evidence="11" id="KW-0808">Transferase</keyword>
<evidence type="ECO:0000256" key="5">
    <source>
        <dbReference type="ARBA" id="ARBA00012133"/>
    </source>
</evidence>
<evidence type="ECO:0000256" key="32">
    <source>
        <dbReference type="ARBA" id="ARBA00031546"/>
    </source>
</evidence>
<keyword evidence="8" id="KW-0678">Repressor</keyword>
<dbReference type="GO" id="GO:0004143">
    <property type="term" value="F:ATP-dependent diacylglycerol kinase activity"/>
    <property type="evidence" value="ECO:0007669"/>
    <property type="project" value="UniProtKB-EC"/>
</dbReference>
<dbReference type="GO" id="GO:0006508">
    <property type="term" value="P:proteolysis"/>
    <property type="evidence" value="ECO:0007669"/>
    <property type="project" value="InterPro"/>
</dbReference>
<dbReference type="PANTHER" id="PTHR33516">
    <property type="entry name" value="LEXA REPRESSOR"/>
    <property type="match status" value="1"/>
</dbReference>
<dbReference type="GO" id="GO:0004252">
    <property type="term" value="F:serine-type endopeptidase activity"/>
    <property type="evidence" value="ECO:0007669"/>
    <property type="project" value="InterPro"/>
</dbReference>
<comment type="subunit">
    <text evidence="4">Homodimer.</text>
</comment>
<keyword evidence="14" id="KW-0479">Metal-binding</keyword>
<dbReference type="EC" id="2.7.1.107" evidence="5"/>
<evidence type="ECO:0000256" key="16">
    <source>
        <dbReference type="ARBA" id="ARBA00022763"/>
    </source>
</evidence>
<dbReference type="InterPro" id="IPR000829">
    <property type="entry name" value="DAGK"/>
</dbReference>
<evidence type="ECO:0000256" key="23">
    <source>
        <dbReference type="ARBA" id="ARBA00023015"/>
    </source>
</evidence>
<keyword evidence="16" id="KW-0227">DNA damage</keyword>
<keyword evidence="22" id="KW-1133">Transmembrane helix</keyword>
<keyword evidence="29" id="KW-0594">Phospholipid biosynthesis</keyword>
<dbReference type="SUPFAM" id="SSF51306">
    <property type="entry name" value="LexA/Signal peptidase"/>
    <property type="match status" value="1"/>
</dbReference>
<comment type="caution">
    <text evidence="36">The sequence shown here is derived from an EMBL/GenBank/DDBJ whole genome shotgun (WGS) entry which is preliminary data.</text>
</comment>
<dbReference type="HOGENOM" id="CLU_918231_0_0_1"/>
<evidence type="ECO:0000256" key="30">
    <source>
        <dbReference type="ARBA" id="ARBA00023236"/>
    </source>
</evidence>
<evidence type="ECO:0000256" key="18">
    <source>
        <dbReference type="ARBA" id="ARBA00022801"/>
    </source>
</evidence>
<dbReference type="EMBL" id="ANFO01000249">
    <property type="protein sequence ID" value="KGQ11085.1"/>
    <property type="molecule type" value="Genomic_DNA"/>
</dbReference>
<dbReference type="GO" id="GO:0046872">
    <property type="term" value="F:metal ion binding"/>
    <property type="evidence" value="ECO:0007669"/>
    <property type="project" value="UniProtKB-KW"/>
</dbReference>
<evidence type="ECO:0000256" key="21">
    <source>
        <dbReference type="ARBA" id="ARBA00022842"/>
    </source>
</evidence>
<evidence type="ECO:0000256" key="2">
    <source>
        <dbReference type="ARBA" id="ARBA00004429"/>
    </source>
</evidence>
<dbReference type="PRINTS" id="PR00726">
    <property type="entry name" value="LEXASERPTASE"/>
</dbReference>
<dbReference type="GO" id="GO:0005524">
    <property type="term" value="F:ATP binding"/>
    <property type="evidence" value="ECO:0007669"/>
    <property type="project" value="UniProtKB-KW"/>
</dbReference>
<evidence type="ECO:0000256" key="10">
    <source>
        <dbReference type="ARBA" id="ARBA00022519"/>
    </source>
</evidence>
<dbReference type="Gene3D" id="1.10.10.10">
    <property type="entry name" value="Winged helix-like DNA-binding domain superfamily/Winged helix DNA-binding domain"/>
    <property type="match status" value="1"/>
</dbReference>
<keyword evidence="31" id="KW-1208">Phospholipid metabolism</keyword>
<keyword evidence="15" id="KW-0547">Nucleotide-binding</keyword>
<dbReference type="InterPro" id="IPR039418">
    <property type="entry name" value="LexA-like"/>
</dbReference>
<dbReference type="GO" id="GO:0045892">
    <property type="term" value="P:negative regulation of DNA-templated transcription"/>
    <property type="evidence" value="ECO:0007669"/>
    <property type="project" value="InterPro"/>
</dbReference>
<comment type="similarity">
    <text evidence="3 34">Belongs to the peptidase S24 family.</text>
</comment>
<evidence type="ECO:0000256" key="33">
    <source>
        <dbReference type="ARBA" id="ARBA00033305"/>
    </source>
</evidence>
<keyword evidence="25" id="KW-0238">DNA-binding</keyword>
<evidence type="ECO:0000256" key="24">
    <source>
        <dbReference type="ARBA" id="ARBA00023098"/>
    </source>
</evidence>
<sequence>MANNTTGITRIIKAAGYSWKGLRAAWINEAAFRQEGVAAVIAIAIACWLNVDPITRILLIGSVVLVMIVEILNSAIEALVDRVGTEYHELSGRAKDMGSAAVLIAIILAQEVFDLIRDHINQTGMPPTRAEIAQRLGFRSPNAAEEHLKALARKGVIEIVSGASRGIRLLVEEENGLPLVGRVAAGEPLLAQQHIEGHYQVDPSLFKPNADFLLRVSGMSMKDIGIMDGDLLAVHKTQDVRNGQVVVARIDDEVTVKRLKKQGNTVHLLPENSEFQPIVVDLREQNFSIEGLAVGVIRNGEWL</sequence>
<name>A0A0A2VY41_BEABA</name>
<keyword evidence="7" id="KW-1003">Cell membrane</keyword>
<keyword evidence="12" id="KW-0812">Transmembrane</keyword>
<evidence type="ECO:0000256" key="9">
    <source>
        <dbReference type="ARBA" id="ARBA00022516"/>
    </source>
</evidence>
<evidence type="ECO:0000256" key="31">
    <source>
        <dbReference type="ARBA" id="ARBA00023264"/>
    </source>
</evidence>
<evidence type="ECO:0000256" key="28">
    <source>
        <dbReference type="ARBA" id="ARBA00023204"/>
    </source>
</evidence>
<dbReference type="GO" id="GO:0006260">
    <property type="term" value="P:DNA replication"/>
    <property type="evidence" value="ECO:0007669"/>
    <property type="project" value="UniProtKB-KW"/>
</dbReference>
<dbReference type="InterPro" id="IPR036388">
    <property type="entry name" value="WH-like_DNA-bd_sf"/>
</dbReference>
<protein>
    <recommendedName>
        <fullName evidence="6">Diacylglycerol kinase</fullName>
        <ecNumber evidence="5">2.7.1.107</ecNumber>
    </recommendedName>
    <alternativeName>
        <fullName evidence="32">Diglyceride kinase</fullName>
    </alternativeName>
    <alternativeName>
        <fullName evidence="33">Signal peptidase I</fullName>
    </alternativeName>
</protein>
<evidence type="ECO:0000256" key="14">
    <source>
        <dbReference type="ARBA" id="ARBA00022723"/>
    </source>
</evidence>
<dbReference type="GO" id="GO:0006281">
    <property type="term" value="P:DNA repair"/>
    <property type="evidence" value="ECO:0007669"/>
    <property type="project" value="UniProtKB-KW"/>
</dbReference>
<dbReference type="InterPro" id="IPR033718">
    <property type="entry name" value="DAGK_prok"/>
</dbReference>
<proteinExistence type="inferred from homology"/>
<dbReference type="InterPro" id="IPR006197">
    <property type="entry name" value="Peptidase_S24_LexA"/>
</dbReference>
<dbReference type="CDD" id="cd14264">
    <property type="entry name" value="DAGK_IM"/>
    <property type="match status" value="1"/>
</dbReference>
<keyword evidence="13" id="KW-0235">DNA replication</keyword>
<dbReference type="InterPro" id="IPR036286">
    <property type="entry name" value="LexA/Signal_pep-like_sf"/>
</dbReference>
<dbReference type="PROSITE" id="PS01069">
    <property type="entry name" value="DAGK_PROKAR"/>
    <property type="match status" value="1"/>
</dbReference>
<evidence type="ECO:0000256" key="3">
    <source>
        <dbReference type="ARBA" id="ARBA00007484"/>
    </source>
</evidence>
<dbReference type="FunFam" id="1.10.287.3610:FF:000001">
    <property type="entry name" value="Diacylglycerol kinase"/>
    <property type="match status" value="1"/>
</dbReference>
<organism evidence="36 37">
    <name type="scientific">Beauveria bassiana D1-5</name>
    <dbReference type="NCBI Taxonomy" id="1245745"/>
    <lineage>
        <taxon>Eukaryota</taxon>
        <taxon>Fungi</taxon>
        <taxon>Dikarya</taxon>
        <taxon>Ascomycota</taxon>
        <taxon>Pezizomycotina</taxon>
        <taxon>Sordariomycetes</taxon>
        <taxon>Hypocreomycetidae</taxon>
        <taxon>Hypocreales</taxon>
        <taxon>Cordycipitaceae</taxon>
        <taxon>Beauveria</taxon>
    </lineage>
</organism>
<dbReference type="NCBIfam" id="TIGR00498">
    <property type="entry name" value="lexA"/>
    <property type="match status" value="1"/>
</dbReference>
<dbReference type="GO" id="GO:0003677">
    <property type="term" value="F:DNA binding"/>
    <property type="evidence" value="ECO:0007669"/>
    <property type="project" value="UniProtKB-KW"/>
</dbReference>
<evidence type="ECO:0000256" key="27">
    <source>
        <dbReference type="ARBA" id="ARBA00023163"/>
    </source>
</evidence>
<evidence type="ECO:0000256" key="34">
    <source>
        <dbReference type="RuleBase" id="RU003991"/>
    </source>
</evidence>